<dbReference type="SUPFAM" id="SSF57016">
    <property type="entry name" value="Plant lectins/antimicrobial peptides"/>
    <property type="match status" value="1"/>
</dbReference>
<keyword evidence="13" id="KW-0732">Signal</keyword>
<dbReference type="Gene3D" id="3.20.20.190">
    <property type="entry name" value="Phosphatidylinositol (PI) phosphodiesterase"/>
    <property type="match status" value="1"/>
</dbReference>
<dbReference type="CDD" id="cd00035">
    <property type="entry name" value="ChtBD1"/>
    <property type="match status" value="1"/>
</dbReference>
<evidence type="ECO:0000256" key="5">
    <source>
        <dbReference type="ARBA" id="ARBA00022801"/>
    </source>
</evidence>
<comment type="catalytic activity">
    <reaction evidence="1">
        <text>Random endo-hydrolysis of N-acetyl-beta-D-glucosaminide (1-&gt;4)-beta-linkages in chitin and chitodextrins.</text>
        <dbReference type="EC" id="3.2.1.14"/>
    </reaction>
</comment>
<evidence type="ECO:0000256" key="4">
    <source>
        <dbReference type="ARBA" id="ARBA00022669"/>
    </source>
</evidence>
<dbReference type="Pfam" id="PF00704">
    <property type="entry name" value="Glyco_hydro_18"/>
    <property type="match status" value="1"/>
</dbReference>
<dbReference type="Gene3D" id="3.10.350.10">
    <property type="entry name" value="LysM domain"/>
    <property type="match status" value="2"/>
</dbReference>
<dbReference type="Gene3D" id="3.30.60.10">
    <property type="entry name" value="Endochitinase-like"/>
    <property type="match status" value="1"/>
</dbReference>
<evidence type="ECO:0000256" key="6">
    <source>
        <dbReference type="ARBA" id="ARBA00023024"/>
    </source>
</evidence>
<dbReference type="SMART" id="SM00270">
    <property type="entry name" value="ChtBD1"/>
    <property type="match status" value="1"/>
</dbReference>
<name>A0A3A2ZBN5_9EURO</name>
<dbReference type="CDD" id="cd00118">
    <property type="entry name" value="LysM"/>
    <property type="match status" value="1"/>
</dbReference>
<comment type="similarity">
    <text evidence="2">Belongs to the glycosyl hydrolase 18 family. Chitinase class V subfamily.</text>
</comment>
<keyword evidence="7" id="KW-0843">Virulence</keyword>
<evidence type="ECO:0000256" key="11">
    <source>
        <dbReference type="PROSITE-ProRule" id="PRU00261"/>
    </source>
</evidence>
<evidence type="ECO:0000259" key="14">
    <source>
        <dbReference type="PROSITE" id="PS50941"/>
    </source>
</evidence>
<evidence type="ECO:0000313" key="18">
    <source>
        <dbReference type="Proteomes" id="UP000266188"/>
    </source>
</evidence>
<dbReference type="EMBL" id="MVGC01000298">
    <property type="protein sequence ID" value="RJE20532.1"/>
    <property type="molecule type" value="Genomic_DNA"/>
</dbReference>
<dbReference type="InterPro" id="IPR036779">
    <property type="entry name" value="LysM_dom_sf"/>
</dbReference>
<dbReference type="InterPro" id="IPR017853">
    <property type="entry name" value="GH"/>
</dbReference>
<evidence type="ECO:0000313" key="17">
    <source>
        <dbReference type="EMBL" id="RJE20532.1"/>
    </source>
</evidence>
<dbReference type="PROSITE" id="PS51910">
    <property type="entry name" value="GH18_2"/>
    <property type="match status" value="1"/>
</dbReference>
<dbReference type="InterPro" id="IPR018392">
    <property type="entry name" value="LysM"/>
</dbReference>
<evidence type="ECO:0000256" key="8">
    <source>
        <dbReference type="ARBA" id="ARBA00023277"/>
    </source>
</evidence>
<feature type="disulfide bond" evidence="11">
    <location>
        <begin position="481"/>
        <end position="485"/>
    </location>
</feature>
<keyword evidence="6" id="KW-0146">Chitin degradation</keyword>
<feature type="chain" id="PRO_5017335659" description="chitinase" evidence="13">
    <location>
        <begin position="22"/>
        <end position="1446"/>
    </location>
</feature>
<dbReference type="Pfam" id="PF00187">
    <property type="entry name" value="Chitin_bind_1"/>
    <property type="match status" value="1"/>
</dbReference>
<sequence>MRNKHLLALLASLGGLSVTQAIIETSSGQYPDRCPSQCNGPPSTWTYLHRLRDLEQCDKPILFDLNVQNLITDPSTTITIRACLQVGEARALPAAHRRDDPTTKLAEIEDAVAADKNCGAAVKHNQFTASVGPSTSRNAATISEDDVFGAAELLATYLENRPECGTSIMFAKKEKAVLGMYSGAQVQKESAANLAKSFGDIVASGNHIFEICEGNNTAAHTFGIFAGQMADLGDVQDAVKTWTNGRCLTQNSLGPVDGIKMGVLVSSFESKESAKSRNSIAERPLHARDLCRDIQVGSGDSCAALATRCGISGPDFEKYNPDPDLCSTLKPKQWVCCSEGDLPDHSPQPQPDGSCFTYTTQPGDGCWAIGDSFGIDESLIEKYNKNTWGWAGCDHIQPGQAICLSKGDPPFPNSIEGAVCGPQVPGTVKPTDGTPYAELNPCPLNACCDVWGFCGVTEEFCTPTPADTGAPGTAQPNTNGCISNCGTKITNNDDAPAEFRRVGYFEAWNDERPCLNMDITQMDTSELTHIHFAFATVTADWKVSVEDVKEQFEKFKSLDTKAKKILSFGGWAFSTEGDTFQLFRDATKPENRETFAENTVSFLKDNGLDGLDFDWEYPGAPDIPDIPPGSATEGVNYLKFLSVVRSKMEEGKSLSLALPASFWYLKQYPVARMQSVVDYFIYMTYDFHGQWDVGNENAIPECPGGNCLRSHVNISETTTSLSMITKAGVKANKLLIGITSYGRGFRMSDSSCSGPMCTYTGSANSSNAYKGRCTDTAGYISNAEIEEIIDGKYGDYSLVDSTYDSASDSNILIYGTKDKADWVAYMDSTTKKSRTNWVKGLNFGGTTDWAVDLMEFVDDYDGGDDGDGKCSPDDATYSDESVTKGSYMPWYLMDPENAAASSKQYITIVNLTPHRFVLEHTHSYQMKTFDWDDIPPGRARQNTAEYNAGDTPVDDNGEAYYNIEGTDKKFVIRATTHIPDYYPRRTVIDLTGMGMGQREYSDPESEVPVTLVITGSDDFGFTSSLIHGPGNWMHNMYDVIKDRPLKHIVIPGTHDSGMSTISHHILTAADSATTQTQGINMYNQLQAGARWFDLRVMSVHQTTPNEGDYGFWAAHVNDETAEVAIGNTGEGLTDIIDEINKFTKENPGEIIILRMKYLIGIRKVPSLGPIYWTDEIADDFFTQMKKINNRCGGLDAKTPFQNQPASYFMDRNDGAGCVLIILDGRIPDDVKHESNPDGFYTSKNMGFNDHWSEMDDTEDMAEDQTATWKGITRSNADDQYLISQWLVTVDFMTSGSYGLQNIAILPTNPSLYWMGVNEMSPENWPNVLMVDYIGVVVKDQLDWDSLSAELYTLAIGLNLYMISENCEVSPDRSPLLPSPSTKVMSKMNLLRTPWKGIIFANGTKLDNPPPTMHPGRVEILRNGTVFSNGTVLATNVTNPDFNSTII</sequence>
<dbReference type="CDD" id="cd02878">
    <property type="entry name" value="GH18_zymocin_alpha"/>
    <property type="match status" value="1"/>
</dbReference>
<dbReference type="OrthoDB" id="1046782at2759"/>
<dbReference type="GO" id="GO:0006032">
    <property type="term" value="P:chitin catabolic process"/>
    <property type="evidence" value="ECO:0007669"/>
    <property type="project" value="UniProtKB-KW"/>
</dbReference>
<dbReference type="InterPro" id="IPR029070">
    <property type="entry name" value="Chitinase_insertion_sf"/>
</dbReference>
<dbReference type="GO" id="GO:0008081">
    <property type="term" value="F:phosphoric diester hydrolase activity"/>
    <property type="evidence" value="ECO:0007669"/>
    <property type="project" value="InterPro"/>
</dbReference>
<reference evidence="18" key="1">
    <citation type="submission" date="2017-02" db="EMBL/GenBank/DDBJ databases">
        <authorList>
            <person name="Tafer H."/>
            <person name="Lopandic K."/>
        </authorList>
    </citation>
    <scope>NUCLEOTIDE SEQUENCE [LARGE SCALE GENOMIC DNA]</scope>
    <source>
        <strain evidence="18">CBS 366.77</strain>
    </source>
</reference>
<feature type="domain" description="Chitin-binding type-1" evidence="14">
    <location>
        <begin position="417"/>
        <end position="487"/>
    </location>
</feature>
<dbReference type="InterPro" id="IPR053214">
    <property type="entry name" value="LysM12-like"/>
</dbReference>
<dbReference type="Proteomes" id="UP000266188">
    <property type="component" value="Unassembled WGS sequence"/>
</dbReference>
<dbReference type="SUPFAM" id="SSF51695">
    <property type="entry name" value="PLC-like phosphodiesterases"/>
    <property type="match status" value="1"/>
</dbReference>
<protein>
    <recommendedName>
        <fullName evidence="3">chitinase</fullName>
        <ecNumber evidence="3">3.2.1.14</ecNumber>
    </recommendedName>
</protein>
<dbReference type="SMART" id="SM00636">
    <property type="entry name" value="Glyco_18"/>
    <property type="match status" value="1"/>
</dbReference>
<keyword evidence="9 12" id="KW-0326">Glycosidase</keyword>
<keyword evidence="5 12" id="KW-0378">Hydrolase</keyword>
<dbReference type="GO" id="GO:0008843">
    <property type="term" value="F:endochitinase activity"/>
    <property type="evidence" value="ECO:0007669"/>
    <property type="project" value="UniProtKB-EC"/>
</dbReference>
<evidence type="ECO:0000256" key="10">
    <source>
        <dbReference type="ARBA" id="ARBA00023326"/>
    </source>
</evidence>
<dbReference type="Gene3D" id="3.20.20.80">
    <property type="entry name" value="Glycosidases"/>
    <property type="match status" value="1"/>
</dbReference>
<comment type="caution">
    <text evidence="11">Lacks conserved residue(s) required for the propagation of feature annotation.</text>
</comment>
<dbReference type="Gene3D" id="3.10.50.10">
    <property type="match status" value="1"/>
</dbReference>
<dbReference type="STRING" id="2070753.A0A3A2ZBN5"/>
<dbReference type="GO" id="GO:0000272">
    <property type="term" value="P:polysaccharide catabolic process"/>
    <property type="evidence" value="ECO:0007669"/>
    <property type="project" value="UniProtKB-KW"/>
</dbReference>
<keyword evidence="4 11" id="KW-0147">Chitin-binding</keyword>
<dbReference type="InterPro" id="IPR001223">
    <property type="entry name" value="Glyco_hydro18_cat"/>
</dbReference>
<proteinExistence type="inferred from homology"/>
<feature type="disulfide bond" evidence="11">
    <location>
        <begin position="442"/>
        <end position="454"/>
    </location>
</feature>
<evidence type="ECO:0000256" key="7">
    <source>
        <dbReference type="ARBA" id="ARBA00023026"/>
    </source>
</evidence>
<dbReference type="SUPFAM" id="SSF54556">
    <property type="entry name" value="Chitinase insertion domain"/>
    <property type="match status" value="1"/>
</dbReference>
<dbReference type="PROSITE" id="PS50941">
    <property type="entry name" value="CHIT_BIND_I_2"/>
    <property type="match status" value="1"/>
</dbReference>
<dbReference type="SUPFAM" id="SSF51445">
    <property type="entry name" value="(Trans)glycosidases"/>
    <property type="match status" value="1"/>
</dbReference>
<comment type="caution">
    <text evidence="17">The sequence shown here is derived from an EMBL/GenBank/DDBJ whole genome shotgun (WGS) entry which is preliminary data.</text>
</comment>
<dbReference type="InterPro" id="IPR001002">
    <property type="entry name" value="Chitin-bd_1"/>
</dbReference>
<feature type="disulfide bond" evidence="11">
    <location>
        <begin position="447"/>
        <end position="461"/>
    </location>
</feature>
<dbReference type="PANTHER" id="PTHR47700:SF2">
    <property type="entry name" value="CHITINASE"/>
    <property type="match status" value="1"/>
</dbReference>
<feature type="domain" description="LysM" evidence="15">
    <location>
        <begin position="292"/>
        <end position="337"/>
    </location>
</feature>
<feature type="domain" description="GH18" evidence="16">
    <location>
        <begin position="499"/>
        <end position="864"/>
    </location>
</feature>
<keyword evidence="11" id="KW-1015">Disulfide bond</keyword>
<dbReference type="PROSITE" id="PS50007">
    <property type="entry name" value="PIPLC_X_DOMAIN"/>
    <property type="match status" value="1"/>
</dbReference>
<dbReference type="Pfam" id="PF01476">
    <property type="entry name" value="LysM"/>
    <property type="match status" value="1"/>
</dbReference>
<evidence type="ECO:0000259" key="16">
    <source>
        <dbReference type="PROSITE" id="PS51910"/>
    </source>
</evidence>
<evidence type="ECO:0000256" key="9">
    <source>
        <dbReference type="ARBA" id="ARBA00023295"/>
    </source>
</evidence>
<evidence type="ECO:0000259" key="15">
    <source>
        <dbReference type="PROSITE" id="PS51782"/>
    </source>
</evidence>
<evidence type="ECO:0000256" key="1">
    <source>
        <dbReference type="ARBA" id="ARBA00000822"/>
    </source>
</evidence>
<dbReference type="EC" id="3.2.1.14" evidence="3"/>
<dbReference type="InterPro" id="IPR036861">
    <property type="entry name" value="Endochitinase-like_sf"/>
</dbReference>
<evidence type="ECO:0000256" key="13">
    <source>
        <dbReference type="SAM" id="SignalP"/>
    </source>
</evidence>
<dbReference type="SUPFAM" id="SSF54106">
    <property type="entry name" value="LysM domain"/>
    <property type="match status" value="1"/>
</dbReference>
<dbReference type="GO" id="GO:0008061">
    <property type="term" value="F:chitin binding"/>
    <property type="evidence" value="ECO:0007669"/>
    <property type="project" value="UniProtKB-UniRule"/>
</dbReference>
<dbReference type="InterPro" id="IPR011583">
    <property type="entry name" value="Chitinase_II/V-like_cat"/>
</dbReference>
<evidence type="ECO:0000256" key="2">
    <source>
        <dbReference type="ARBA" id="ARBA00008682"/>
    </source>
</evidence>
<dbReference type="PANTHER" id="PTHR47700">
    <property type="entry name" value="V CHITINASE, PUTATIVE (AFU_ORTHOLOGUE AFUA_6G13720)-RELATED"/>
    <property type="match status" value="1"/>
</dbReference>
<dbReference type="PROSITE" id="PS51782">
    <property type="entry name" value="LYSM"/>
    <property type="match status" value="2"/>
</dbReference>
<evidence type="ECO:0000256" key="12">
    <source>
        <dbReference type="RuleBase" id="RU000489"/>
    </source>
</evidence>
<dbReference type="CDD" id="cd08621">
    <property type="entry name" value="PI-PLCXDc_like_2"/>
    <property type="match status" value="1"/>
</dbReference>
<accession>A0A3A2ZBN5</accession>
<evidence type="ECO:0000256" key="3">
    <source>
        <dbReference type="ARBA" id="ARBA00012729"/>
    </source>
</evidence>
<feature type="domain" description="LysM" evidence="15">
    <location>
        <begin position="356"/>
        <end position="404"/>
    </location>
</feature>
<keyword evidence="10" id="KW-0624">Polysaccharide degradation</keyword>
<organism evidence="17 18">
    <name type="scientific">Aspergillus sclerotialis</name>
    <dbReference type="NCBI Taxonomy" id="2070753"/>
    <lineage>
        <taxon>Eukaryota</taxon>
        <taxon>Fungi</taxon>
        <taxon>Dikarya</taxon>
        <taxon>Ascomycota</taxon>
        <taxon>Pezizomycotina</taxon>
        <taxon>Eurotiomycetes</taxon>
        <taxon>Eurotiomycetidae</taxon>
        <taxon>Eurotiales</taxon>
        <taxon>Aspergillaceae</taxon>
        <taxon>Aspergillus</taxon>
        <taxon>Aspergillus subgen. Polypaecilum</taxon>
    </lineage>
</organism>
<feature type="signal peptide" evidence="13">
    <location>
        <begin position="1"/>
        <end position="21"/>
    </location>
</feature>
<keyword evidence="8" id="KW-0119">Carbohydrate metabolism</keyword>
<gene>
    <name evidence="17" type="ORF">PHISCL_07125</name>
</gene>
<dbReference type="InterPro" id="IPR017946">
    <property type="entry name" value="PLC-like_Pdiesterase_TIM-brl"/>
</dbReference>
<dbReference type="SMART" id="SM00257">
    <property type="entry name" value="LysM"/>
    <property type="match status" value="2"/>
</dbReference>
<keyword evidence="18" id="KW-1185">Reference proteome</keyword>
<dbReference type="GO" id="GO:0006629">
    <property type="term" value="P:lipid metabolic process"/>
    <property type="evidence" value="ECO:0007669"/>
    <property type="project" value="InterPro"/>
</dbReference>
<dbReference type="InterPro" id="IPR001579">
    <property type="entry name" value="Glyco_hydro_18_chit_AS"/>
</dbReference>
<dbReference type="PROSITE" id="PS01095">
    <property type="entry name" value="GH18_1"/>
    <property type="match status" value="1"/>
</dbReference>